<dbReference type="Proteomes" id="UP001152300">
    <property type="component" value="Unassembled WGS sequence"/>
</dbReference>
<sequence length="110" mass="12601">MVRTVILRNVPPEEGWEVYGTRPIRDILPPSRLRKQIIFEQPSECCKVVILPILTCTIEFRSLIFCFIGKSPSPVLDLDALLPERQLHREAKFPGFSCDTEETILGLIYS</sequence>
<organism evidence="1 2">
    <name type="scientific">Sclerotinia nivalis</name>
    <dbReference type="NCBI Taxonomy" id="352851"/>
    <lineage>
        <taxon>Eukaryota</taxon>
        <taxon>Fungi</taxon>
        <taxon>Dikarya</taxon>
        <taxon>Ascomycota</taxon>
        <taxon>Pezizomycotina</taxon>
        <taxon>Leotiomycetes</taxon>
        <taxon>Helotiales</taxon>
        <taxon>Sclerotiniaceae</taxon>
        <taxon>Sclerotinia</taxon>
    </lineage>
</organism>
<dbReference type="AlphaFoldDB" id="A0A9X0AQY5"/>
<dbReference type="EMBL" id="JAPEIS010000004">
    <property type="protein sequence ID" value="KAJ8066833.1"/>
    <property type="molecule type" value="Genomic_DNA"/>
</dbReference>
<protein>
    <submittedName>
        <fullName evidence="1">Uncharacterized protein</fullName>
    </submittedName>
</protein>
<gene>
    <name evidence="1" type="ORF">OCU04_004215</name>
</gene>
<reference evidence="1" key="1">
    <citation type="submission" date="2022-11" db="EMBL/GenBank/DDBJ databases">
        <title>Genome Resource of Sclerotinia nivalis Strain SnTB1, a Plant Pathogen Isolated from American Ginseng.</title>
        <authorList>
            <person name="Fan S."/>
        </authorList>
    </citation>
    <scope>NUCLEOTIDE SEQUENCE</scope>
    <source>
        <strain evidence="1">SnTB1</strain>
    </source>
</reference>
<accession>A0A9X0AQY5</accession>
<comment type="caution">
    <text evidence="1">The sequence shown here is derived from an EMBL/GenBank/DDBJ whole genome shotgun (WGS) entry which is preliminary data.</text>
</comment>
<evidence type="ECO:0000313" key="2">
    <source>
        <dbReference type="Proteomes" id="UP001152300"/>
    </source>
</evidence>
<keyword evidence="2" id="KW-1185">Reference proteome</keyword>
<evidence type="ECO:0000313" key="1">
    <source>
        <dbReference type="EMBL" id="KAJ8066833.1"/>
    </source>
</evidence>
<name>A0A9X0AQY5_9HELO</name>
<proteinExistence type="predicted"/>